<feature type="region of interest" description="Disordered" evidence="1">
    <location>
        <begin position="51"/>
        <end position="141"/>
    </location>
</feature>
<evidence type="ECO:0000256" key="1">
    <source>
        <dbReference type="SAM" id="MobiDB-lite"/>
    </source>
</evidence>
<feature type="compositionally biased region" description="Basic and acidic residues" evidence="1">
    <location>
        <begin position="78"/>
        <end position="87"/>
    </location>
</feature>
<comment type="caution">
    <text evidence="2">The sequence shown here is derived from an EMBL/GenBank/DDBJ whole genome shotgun (WGS) entry which is preliminary data.</text>
</comment>
<sequence length="141" mass="15532">LNGRGWQLETHVHLLREPFQGNLTRIGILPKHRGGVYRNGTLQVVACIPPPSFDREHALPPRPHRHPAPSPAWPESQRPGDRRREKVPASALRTPDHSSAPPAARLQAQPTSMSRYCRPLASTAAPPTVTPTSETRNHPGP</sequence>
<evidence type="ECO:0000313" key="2">
    <source>
        <dbReference type="EMBL" id="KAK2099442.1"/>
    </source>
</evidence>
<protein>
    <submittedName>
        <fullName evidence="2">Uncharacterized protein</fullName>
    </submittedName>
</protein>
<name>A0ABQ9UT32_SAGOE</name>
<gene>
    <name evidence="2" type="ORF">P7K49_020790</name>
</gene>
<proteinExistence type="predicted"/>
<keyword evidence="3" id="KW-1185">Reference proteome</keyword>
<organism evidence="2 3">
    <name type="scientific">Saguinus oedipus</name>
    <name type="common">Cotton-top tamarin</name>
    <name type="synonym">Oedipomidas oedipus</name>
    <dbReference type="NCBI Taxonomy" id="9490"/>
    <lineage>
        <taxon>Eukaryota</taxon>
        <taxon>Metazoa</taxon>
        <taxon>Chordata</taxon>
        <taxon>Craniata</taxon>
        <taxon>Vertebrata</taxon>
        <taxon>Euteleostomi</taxon>
        <taxon>Mammalia</taxon>
        <taxon>Eutheria</taxon>
        <taxon>Euarchontoglires</taxon>
        <taxon>Primates</taxon>
        <taxon>Haplorrhini</taxon>
        <taxon>Platyrrhini</taxon>
        <taxon>Cebidae</taxon>
        <taxon>Callitrichinae</taxon>
        <taxon>Saguinus</taxon>
    </lineage>
</organism>
<reference evidence="2 3" key="1">
    <citation type="submission" date="2023-05" db="EMBL/GenBank/DDBJ databases">
        <title>B98-5 Cell Line De Novo Hybrid Assembly: An Optical Mapping Approach.</title>
        <authorList>
            <person name="Kananen K."/>
            <person name="Auerbach J.A."/>
            <person name="Kautto E."/>
            <person name="Blachly J.S."/>
        </authorList>
    </citation>
    <scope>NUCLEOTIDE SEQUENCE [LARGE SCALE GENOMIC DNA]</scope>
    <source>
        <strain evidence="2">B95-8</strain>
        <tissue evidence="2">Cell line</tissue>
    </source>
</reference>
<dbReference type="Proteomes" id="UP001266305">
    <property type="component" value="Unassembled WGS sequence"/>
</dbReference>
<feature type="compositionally biased region" description="Low complexity" evidence="1">
    <location>
        <begin position="121"/>
        <end position="134"/>
    </location>
</feature>
<dbReference type="EMBL" id="JASSZA010000010">
    <property type="protein sequence ID" value="KAK2099442.1"/>
    <property type="molecule type" value="Genomic_DNA"/>
</dbReference>
<accession>A0ABQ9UT32</accession>
<evidence type="ECO:0000313" key="3">
    <source>
        <dbReference type="Proteomes" id="UP001266305"/>
    </source>
</evidence>
<feature type="non-terminal residue" evidence="2">
    <location>
        <position position="1"/>
    </location>
</feature>